<evidence type="ECO:0000259" key="3">
    <source>
        <dbReference type="PROSITE" id="PS50126"/>
    </source>
</evidence>
<protein>
    <recommendedName>
        <fullName evidence="2">Exosome complex component Csl4</fullName>
    </recommendedName>
</protein>
<feature type="binding site" evidence="2">
    <location>
        <position position="162"/>
    </location>
    <ligand>
        <name>Zn(2+)</name>
        <dbReference type="ChEBI" id="CHEBI:29105"/>
    </ligand>
</feature>
<comment type="caution">
    <text evidence="4">The sequence shown here is derived from an EMBL/GenBank/DDBJ whole genome shotgun (WGS) entry which is preliminary data.</text>
</comment>
<dbReference type="GO" id="GO:0000178">
    <property type="term" value="C:exosome (RNase complex)"/>
    <property type="evidence" value="ECO:0007669"/>
    <property type="project" value="UniProtKB-KW"/>
</dbReference>
<dbReference type="PANTHER" id="PTHR12686:SF8">
    <property type="entry name" value="EXOSOME COMPLEX COMPONENT CSL4"/>
    <property type="match status" value="1"/>
</dbReference>
<evidence type="ECO:0000313" key="4">
    <source>
        <dbReference type="EMBL" id="KYC46724.1"/>
    </source>
</evidence>
<dbReference type="InterPro" id="IPR012340">
    <property type="entry name" value="NA-bd_OB-fold"/>
</dbReference>
<comment type="similarity">
    <text evidence="2">Belongs to the CSL4 family.</text>
</comment>
<dbReference type="Gene3D" id="2.40.50.100">
    <property type="match status" value="1"/>
</dbReference>
<feature type="binding site" evidence="2">
    <location>
        <position position="181"/>
    </location>
    <ligand>
        <name>Zn(2+)</name>
        <dbReference type="ChEBI" id="CHEBI:29105"/>
    </ligand>
</feature>
<dbReference type="STRING" id="1705564.APG08_00969"/>
<dbReference type="InterPro" id="IPR003029">
    <property type="entry name" value="S1_domain"/>
</dbReference>
<dbReference type="Gene3D" id="2.40.50.140">
    <property type="entry name" value="Nucleic acid-binding proteins"/>
    <property type="match status" value="1"/>
</dbReference>
<dbReference type="EMBL" id="LNGC01000176">
    <property type="protein sequence ID" value="KYC46724.1"/>
    <property type="molecule type" value="Genomic_DNA"/>
</dbReference>
<dbReference type="AlphaFoldDB" id="A0A150IQ11"/>
<keyword evidence="2" id="KW-0862">Zinc</keyword>
<dbReference type="Pfam" id="PF14382">
    <property type="entry name" value="ECR1_N"/>
    <property type="match status" value="1"/>
</dbReference>
<dbReference type="NCBIfam" id="NF034126">
    <property type="entry name" value="PRK09521.1"/>
    <property type="match status" value="1"/>
</dbReference>
<keyword evidence="1 2" id="KW-0271">Exosome</keyword>
<name>A0A150IQ11_9EURY</name>
<dbReference type="GO" id="GO:0008270">
    <property type="term" value="F:zinc ion binding"/>
    <property type="evidence" value="ECO:0007669"/>
    <property type="project" value="UniProtKB-UniRule"/>
</dbReference>
<dbReference type="InterPro" id="IPR030850">
    <property type="entry name" value="Exosome_Csl4_arc"/>
</dbReference>
<keyword evidence="2" id="KW-0479">Metal-binding</keyword>
<feature type="domain" description="S1 motif" evidence="3">
    <location>
        <begin position="70"/>
        <end position="148"/>
    </location>
</feature>
<dbReference type="InterPro" id="IPR039771">
    <property type="entry name" value="Csl4"/>
</dbReference>
<evidence type="ECO:0000313" key="5">
    <source>
        <dbReference type="Proteomes" id="UP000075398"/>
    </source>
</evidence>
<evidence type="ECO:0000256" key="1">
    <source>
        <dbReference type="ARBA" id="ARBA00022835"/>
    </source>
</evidence>
<dbReference type="GO" id="GO:0006401">
    <property type="term" value="P:RNA catabolic process"/>
    <property type="evidence" value="ECO:0007669"/>
    <property type="project" value="UniProtKB-UniRule"/>
</dbReference>
<dbReference type="Proteomes" id="UP000075398">
    <property type="component" value="Unassembled WGS sequence"/>
</dbReference>
<dbReference type="GO" id="GO:0005737">
    <property type="term" value="C:cytoplasm"/>
    <property type="evidence" value="ECO:0007669"/>
    <property type="project" value="UniProtKB-SubCell"/>
</dbReference>
<dbReference type="PANTHER" id="PTHR12686">
    <property type="entry name" value="3'-5' EXORIBONUCLEASE CSL4-RELATED"/>
    <property type="match status" value="1"/>
</dbReference>
<accession>A0A150IQ11</accession>
<dbReference type="SUPFAM" id="SSF50249">
    <property type="entry name" value="Nucleic acid-binding proteins"/>
    <property type="match status" value="1"/>
</dbReference>
<organism evidence="4 5">
    <name type="scientific">Candidatus Methanofastidiosum methylothiophilum</name>
    <dbReference type="NCBI Taxonomy" id="1705564"/>
    <lineage>
        <taxon>Archaea</taxon>
        <taxon>Methanobacteriati</taxon>
        <taxon>Methanobacteriota</taxon>
        <taxon>Stenosarchaea group</taxon>
        <taxon>Candidatus Methanofastidiosia</taxon>
        <taxon>Candidatus Methanofastidiosales</taxon>
        <taxon>Candidatus Methanofastidiosaceae</taxon>
        <taxon>Candidatus Methanofastidiosum</taxon>
    </lineage>
</organism>
<dbReference type="SMART" id="SM00316">
    <property type="entry name" value="S1"/>
    <property type="match status" value="1"/>
</dbReference>
<dbReference type="GO" id="GO:0006396">
    <property type="term" value="P:RNA processing"/>
    <property type="evidence" value="ECO:0007669"/>
    <property type="project" value="InterPro"/>
</dbReference>
<evidence type="ECO:0000256" key="2">
    <source>
        <dbReference type="HAMAP-Rule" id="MF_00975"/>
    </source>
</evidence>
<comment type="subunit">
    <text evidence="2">Component of the archaeal exosome complex. Forms a trimer of Rrp4 and/or Csl4 subunits. The trimer associates with an hexameric ring-like arrangement composed of 3 Rrp41-Rrp42 heterodimers. Interacts with DnaG.</text>
</comment>
<comment type="function">
    <text evidence="2">Non-catalytic component of the exosome, which is a complex involved in RNA degradation. Increases the RNA binding and the efficiency of RNA degradation. Helpful for the interaction of the exosome with A-poor RNAs.</text>
</comment>
<dbReference type="HAMAP" id="MF_00975">
    <property type="entry name" value="Exosome_Csl4"/>
    <property type="match status" value="1"/>
</dbReference>
<dbReference type="InterPro" id="IPR025721">
    <property type="entry name" value="Exosome_cplx_N_dom"/>
</dbReference>
<keyword evidence="2" id="KW-0963">Cytoplasm</keyword>
<sequence>MMEANGETKKEFVIPGDYIGVAEEYLPGEGAYEENGKIYATLVGNLDLDMTRRSASVISKTNVLPQIKEGDIVYGEIVSVKPQMVYVDLLALEGHADKKLSANTKARIYVSQTDKKYVKTISTEFRNGDIVRARVVDTQGDSIRLSTAEDSLGVIRAVCGVCKRTLGMKNEQEGKEGNLECSYCGSKETRKTADDYLKAKL</sequence>
<gene>
    <name evidence="2 4" type="primary">csl4</name>
    <name evidence="4" type="ORF">AMQ22_02064</name>
</gene>
<feature type="binding site" evidence="2">
    <location>
        <position position="159"/>
    </location>
    <ligand>
        <name>Zn(2+)</name>
        <dbReference type="ChEBI" id="CHEBI:29105"/>
    </ligand>
</feature>
<proteinExistence type="inferred from homology"/>
<dbReference type="GO" id="GO:0003676">
    <property type="term" value="F:nucleic acid binding"/>
    <property type="evidence" value="ECO:0007669"/>
    <property type="project" value="InterPro"/>
</dbReference>
<dbReference type="PROSITE" id="PS50126">
    <property type="entry name" value="S1"/>
    <property type="match status" value="1"/>
</dbReference>
<feature type="binding site" evidence="2">
    <location>
        <position position="184"/>
    </location>
    <ligand>
        <name>Zn(2+)</name>
        <dbReference type="ChEBI" id="CHEBI:29105"/>
    </ligand>
</feature>
<dbReference type="Gene3D" id="2.20.70.10">
    <property type="match status" value="1"/>
</dbReference>
<reference evidence="4 5" key="1">
    <citation type="journal article" date="2016" name="ISME J.">
        <title>Chasing the elusive Euryarchaeota class WSA2: genomes reveal a uniquely fastidious methyl-reducing methanogen.</title>
        <authorList>
            <person name="Nobu M.K."/>
            <person name="Narihiro T."/>
            <person name="Kuroda K."/>
            <person name="Mei R."/>
            <person name="Liu W.T."/>
        </authorList>
    </citation>
    <scope>NUCLEOTIDE SEQUENCE [LARGE SCALE GENOMIC DNA]</scope>
    <source>
        <strain evidence="4">U1lsi0528_Bin055</strain>
    </source>
</reference>
<dbReference type="SUPFAM" id="SSF110324">
    <property type="entry name" value="Ribosomal L27 protein-like"/>
    <property type="match status" value="1"/>
</dbReference>
<comment type="subcellular location">
    <subcellularLocation>
        <location evidence="2">Cytoplasm</location>
    </subcellularLocation>
</comment>